<dbReference type="SUPFAM" id="SSF47384">
    <property type="entry name" value="Homodimeric domain of signal transducing histidine kinase"/>
    <property type="match status" value="1"/>
</dbReference>
<comment type="caution">
    <text evidence="8">The sequence shown here is derived from an EMBL/GenBank/DDBJ whole genome shotgun (WGS) entry which is preliminary data.</text>
</comment>
<dbReference type="EMBL" id="QLMC01000002">
    <property type="protein sequence ID" value="RAK00128.1"/>
    <property type="molecule type" value="Genomic_DNA"/>
</dbReference>
<dbReference type="OrthoDB" id="9806995at2"/>
<dbReference type="SMART" id="SM00387">
    <property type="entry name" value="HATPase_c"/>
    <property type="match status" value="1"/>
</dbReference>
<dbReference type="PANTHER" id="PTHR43065:SF42">
    <property type="entry name" value="TWO-COMPONENT SENSOR PPRA"/>
    <property type="match status" value="1"/>
</dbReference>
<evidence type="ECO:0000256" key="2">
    <source>
        <dbReference type="ARBA" id="ARBA00012438"/>
    </source>
</evidence>
<keyword evidence="6" id="KW-0472">Membrane</keyword>
<dbReference type="InterPro" id="IPR011990">
    <property type="entry name" value="TPR-like_helical_dom_sf"/>
</dbReference>
<dbReference type="Gene3D" id="1.25.40.10">
    <property type="entry name" value="Tetratricopeptide repeat domain"/>
    <property type="match status" value="2"/>
</dbReference>
<evidence type="ECO:0000313" key="9">
    <source>
        <dbReference type="Proteomes" id="UP000248790"/>
    </source>
</evidence>
<evidence type="ECO:0000256" key="5">
    <source>
        <dbReference type="SAM" id="MobiDB-lite"/>
    </source>
</evidence>
<dbReference type="InterPro" id="IPR005467">
    <property type="entry name" value="His_kinase_dom"/>
</dbReference>
<dbReference type="InterPro" id="IPR036097">
    <property type="entry name" value="HisK_dim/P_sf"/>
</dbReference>
<dbReference type="PRINTS" id="PR00344">
    <property type="entry name" value="BCTRLSENSOR"/>
</dbReference>
<dbReference type="SMART" id="SM00028">
    <property type="entry name" value="TPR"/>
    <property type="match status" value="6"/>
</dbReference>
<dbReference type="PROSITE" id="PS50109">
    <property type="entry name" value="HIS_KIN"/>
    <property type="match status" value="1"/>
</dbReference>
<keyword evidence="6" id="KW-1133">Transmembrane helix</keyword>
<keyword evidence="9" id="KW-1185">Reference proteome</keyword>
<feature type="transmembrane region" description="Helical" evidence="6">
    <location>
        <begin position="475"/>
        <end position="495"/>
    </location>
</feature>
<dbReference type="InterPro" id="IPR019734">
    <property type="entry name" value="TPR_rpt"/>
</dbReference>
<name>A0A327X1B4_LARAB</name>
<dbReference type="SUPFAM" id="SSF48452">
    <property type="entry name" value="TPR-like"/>
    <property type="match status" value="2"/>
</dbReference>
<dbReference type="Pfam" id="PF13424">
    <property type="entry name" value="TPR_12"/>
    <property type="match status" value="2"/>
</dbReference>
<dbReference type="InterPro" id="IPR036890">
    <property type="entry name" value="HATPase_C_sf"/>
</dbReference>
<proteinExistence type="predicted"/>
<dbReference type="PANTHER" id="PTHR43065">
    <property type="entry name" value="SENSOR HISTIDINE KINASE"/>
    <property type="match status" value="1"/>
</dbReference>
<dbReference type="GO" id="GO:0000155">
    <property type="term" value="F:phosphorelay sensor kinase activity"/>
    <property type="evidence" value="ECO:0007669"/>
    <property type="project" value="InterPro"/>
</dbReference>
<evidence type="ECO:0000256" key="6">
    <source>
        <dbReference type="SAM" id="Phobius"/>
    </source>
</evidence>
<dbReference type="InterPro" id="IPR004358">
    <property type="entry name" value="Sig_transdc_His_kin-like_C"/>
</dbReference>
<dbReference type="SUPFAM" id="SSF55874">
    <property type="entry name" value="ATPase domain of HSP90 chaperone/DNA topoisomerase II/histidine kinase"/>
    <property type="match status" value="1"/>
</dbReference>
<dbReference type="EC" id="2.7.13.3" evidence="2"/>
<evidence type="ECO:0000256" key="3">
    <source>
        <dbReference type="ARBA" id="ARBA00022553"/>
    </source>
</evidence>
<feature type="region of interest" description="Disordered" evidence="5">
    <location>
        <begin position="1"/>
        <end position="20"/>
    </location>
</feature>
<feature type="domain" description="Histidine kinase" evidence="7">
    <location>
        <begin position="541"/>
        <end position="782"/>
    </location>
</feature>
<feature type="compositionally biased region" description="Polar residues" evidence="5">
    <location>
        <begin position="1"/>
        <end position="14"/>
    </location>
</feature>
<keyword evidence="3" id="KW-0597">Phosphoprotein</keyword>
<dbReference type="InterPro" id="IPR003594">
    <property type="entry name" value="HATPase_dom"/>
</dbReference>
<evidence type="ECO:0000259" key="7">
    <source>
        <dbReference type="PROSITE" id="PS50109"/>
    </source>
</evidence>
<dbReference type="RefSeq" id="WP_111627898.1">
    <property type="nucleotide sequence ID" value="NZ_QLMC01000002.1"/>
</dbReference>
<dbReference type="SMART" id="SM00388">
    <property type="entry name" value="HisKA"/>
    <property type="match status" value="1"/>
</dbReference>
<gene>
    <name evidence="8" type="ORF">LX87_01826</name>
</gene>
<organism evidence="8 9">
    <name type="scientific">Larkinella arboricola</name>
    <dbReference type="NCBI Taxonomy" id="643671"/>
    <lineage>
        <taxon>Bacteria</taxon>
        <taxon>Pseudomonadati</taxon>
        <taxon>Bacteroidota</taxon>
        <taxon>Cytophagia</taxon>
        <taxon>Cytophagales</taxon>
        <taxon>Spirosomataceae</taxon>
        <taxon>Larkinella</taxon>
    </lineage>
</organism>
<comment type="catalytic activity">
    <reaction evidence="1">
        <text>ATP + protein L-histidine = ADP + protein N-phospho-L-histidine.</text>
        <dbReference type="EC" id="2.7.13.3"/>
    </reaction>
</comment>
<protein>
    <recommendedName>
        <fullName evidence="2">histidine kinase</fullName>
        <ecNumber evidence="2">2.7.13.3</ecNumber>
    </recommendedName>
</protein>
<dbReference type="AlphaFoldDB" id="A0A327X1B4"/>
<keyword evidence="6" id="KW-0812">Transmembrane</keyword>
<evidence type="ECO:0000313" key="8">
    <source>
        <dbReference type="EMBL" id="RAK00128.1"/>
    </source>
</evidence>
<dbReference type="Proteomes" id="UP000248790">
    <property type="component" value="Unassembled WGS sequence"/>
</dbReference>
<dbReference type="InterPro" id="IPR003661">
    <property type="entry name" value="HisK_dim/P_dom"/>
</dbReference>
<accession>A0A327X1B4</accession>
<sequence>MSGTNNGSPRQPTIPSWRMYSNGPTPLATTLPVMKPPRSSSLLTYLLVFCSLLCSVVRAQSPRIDSLNRLINQATTDTARINLITQKIALLSEINIDSALALSLKTIRWAHTIGHSPGEAFARVLAAQSYNYKGQYATARAHLSAAEKIYTALNDSRKLIKVYNSYGTLYGMQSKYDSSIVFFKKSAALAKRHKDQSMLGTIYTNLGISYQMMSDLPQALQYQHLSLSTAEANGDRTTQAYCLVNLANTYKLMGDNQGAQQRYQQAISLAKRIGIKNVELYAYTNLASMYSQGPTDQRAYEFAMKAARLARQMGDPGIEATSLSRAAVYLAQVNRFKQAQQVNKRAMQLADASGQPLNIHQTYSSMGTILKMQTNCAEAIPYYEKSFTALKDADIYDEQTALMYGELSDCYQATGDYRQALATYKTATSIGDSIRNKENVRRATELKMTYEFDKQQQIARAEQQKQNELVQTRQLALLVGLVLMLVVTVVCLYAFRTKQKANRSLEQQKQELQQTLTQLRVTQQQLIQSEKMASLGELTAGIAHEIQNPLNFVNNFSELSVELVEELKENSFQQLPDSEKPYAAEILGDLTQNLAKINHHGKRADSIVKGMLEHSRTSSGQRQMTNLNALAEEYLKLAYHGLKAKEKDFTCELVTEFDPGLGPINLAPQDIGRVLLNLYNNAFYAVQEKLKIAPEEYQPTVTVTTRRSNGAVEIRVQDNGTGIPDSVKQKIFQPFFTTKPTGQGTGLGLSLSYDIVTKGHGGSLEVETQAGKGTQMVIQLPA</sequence>
<dbReference type="Pfam" id="PF02518">
    <property type="entry name" value="HATPase_c"/>
    <property type="match status" value="1"/>
</dbReference>
<feature type="coiled-coil region" evidence="4">
    <location>
        <begin position="495"/>
        <end position="529"/>
    </location>
</feature>
<dbReference type="Gene3D" id="3.30.565.10">
    <property type="entry name" value="Histidine kinase-like ATPase, C-terminal domain"/>
    <property type="match status" value="1"/>
</dbReference>
<keyword evidence="4" id="KW-0175">Coiled coil</keyword>
<reference evidence="8 9" key="1">
    <citation type="submission" date="2018-06" db="EMBL/GenBank/DDBJ databases">
        <title>Genomic Encyclopedia of Archaeal and Bacterial Type Strains, Phase II (KMG-II): from individual species to whole genera.</title>
        <authorList>
            <person name="Goeker M."/>
        </authorList>
    </citation>
    <scope>NUCLEOTIDE SEQUENCE [LARGE SCALE GENOMIC DNA]</scope>
    <source>
        <strain evidence="8 9">DSM 21851</strain>
    </source>
</reference>
<dbReference type="Gene3D" id="1.10.287.130">
    <property type="match status" value="1"/>
</dbReference>
<dbReference type="CDD" id="cd00082">
    <property type="entry name" value="HisKA"/>
    <property type="match status" value="1"/>
</dbReference>
<evidence type="ECO:0000256" key="4">
    <source>
        <dbReference type="SAM" id="Coils"/>
    </source>
</evidence>
<evidence type="ECO:0000256" key="1">
    <source>
        <dbReference type="ARBA" id="ARBA00000085"/>
    </source>
</evidence>